<dbReference type="AlphaFoldDB" id="A0A4Y7SIM2"/>
<dbReference type="Pfam" id="PF18723">
    <property type="entry name" value="HMUDK_hel"/>
    <property type="match status" value="1"/>
</dbReference>
<dbReference type="Proteomes" id="UP000298030">
    <property type="component" value="Unassembled WGS sequence"/>
</dbReference>
<name>A0A4Y7SIM2_COPMI</name>
<dbReference type="STRING" id="71717.A0A4Y7SIM2"/>
<evidence type="ECO:0000313" key="4">
    <source>
        <dbReference type="Proteomes" id="UP000298030"/>
    </source>
</evidence>
<feature type="non-terminal residue" evidence="3">
    <location>
        <position position="165"/>
    </location>
</feature>
<dbReference type="OrthoDB" id="433924at2759"/>
<reference evidence="3 4" key="1">
    <citation type="journal article" date="2019" name="Nat. Ecol. Evol.">
        <title>Megaphylogeny resolves global patterns of mushroom evolution.</title>
        <authorList>
            <person name="Varga T."/>
            <person name="Krizsan K."/>
            <person name="Foldi C."/>
            <person name="Dima B."/>
            <person name="Sanchez-Garcia M."/>
            <person name="Sanchez-Ramirez S."/>
            <person name="Szollosi G.J."/>
            <person name="Szarkandi J.G."/>
            <person name="Papp V."/>
            <person name="Albert L."/>
            <person name="Andreopoulos W."/>
            <person name="Angelini C."/>
            <person name="Antonin V."/>
            <person name="Barry K.W."/>
            <person name="Bougher N.L."/>
            <person name="Buchanan P."/>
            <person name="Buyck B."/>
            <person name="Bense V."/>
            <person name="Catcheside P."/>
            <person name="Chovatia M."/>
            <person name="Cooper J."/>
            <person name="Damon W."/>
            <person name="Desjardin D."/>
            <person name="Finy P."/>
            <person name="Geml J."/>
            <person name="Haridas S."/>
            <person name="Hughes K."/>
            <person name="Justo A."/>
            <person name="Karasinski D."/>
            <person name="Kautmanova I."/>
            <person name="Kiss B."/>
            <person name="Kocsube S."/>
            <person name="Kotiranta H."/>
            <person name="LaButti K.M."/>
            <person name="Lechner B.E."/>
            <person name="Liimatainen K."/>
            <person name="Lipzen A."/>
            <person name="Lukacs Z."/>
            <person name="Mihaltcheva S."/>
            <person name="Morgado L.N."/>
            <person name="Niskanen T."/>
            <person name="Noordeloos M.E."/>
            <person name="Ohm R.A."/>
            <person name="Ortiz-Santana B."/>
            <person name="Ovrebo C."/>
            <person name="Racz N."/>
            <person name="Riley R."/>
            <person name="Savchenko A."/>
            <person name="Shiryaev A."/>
            <person name="Soop K."/>
            <person name="Spirin V."/>
            <person name="Szebenyi C."/>
            <person name="Tomsovsky M."/>
            <person name="Tulloss R.E."/>
            <person name="Uehling J."/>
            <person name="Grigoriev I.V."/>
            <person name="Vagvolgyi C."/>
            <person name="Papp T."/>
            <person name="Martin F.M."/>
            <person name="Miettinen O."/>
            <person name="Hibbett D.S."/>
            <person name="Nagy L.G."/>
        </authorList>
    </citation>
    <scope>NUCLEOTIDE SEQUENCE [LARGE SCALE GENOMIC DNA]</scope>
    <source>
        <strain evidence="3 4">FP101781</strain>
    </source>
</reference>
<protein>
    <recommendedName>
        <fullName evidence="2">5-hmdU DNA kinase helical domain-containing protein</fullName>
    </recommendedName>
</protein>
<sequence>MATGAKSAGGTRVGNYDLMSGGWVLATMAHHTASTLTAFTSEDDQGKGPGDEGLIGQWESVSTAKPPKASTKPQRSMSAASKVSLPSVTIKDIALKPTPVFDAFWYWVAERKAIDDRRRAGEPAPWTDDPILQNNYFCNPYRVLDKVCQYMIKQVIEKGSQKPEE</sequence>
<dbReference type="InterPro" id="IPR040684">
    <property type="entry name" value="HMUDK_hel"/>
</dbReference>
<keyword evidence="4" id="KW-1185">Reference proteome</keyword>
<proteinExistence type="predicted"/>
<feature type="region of interest" description="Disordered" evidence="1">
    <location>
        <begin position="39"/>
        <end position="81"/>
    </location>
</feature>
<accession>A0A4Y7SIM2</accession>
<gene>
    <name evidence="3" type="ORF">FA13DRAFT_1716835</name>
</gene>
<dbReference type="EMBL" id="QPFP01000110">
    <property type="protein sequence ID" value="TEB21434.1"/>
    <property type="molecule type" value="Genomic_DNA"/>
</dbReference>
<evidence type="ECO:0000313" key="3">
    <source>
        <dbReference type="EMBL" id="TEB21434.1"/>
    </source>
</evidence>
<evidence type="ECO:0000256" key="1">
    <source>
        <dbReference type="SAM" id="MobiDB-lite"/>
    </source>
</evidence>
<feature type="domain" description="5-hmdU DNA kinase helical" evidence="2">
    <location>
        <begin position="98"/>
        <end position="165"/>
    </location>
</feature>
<comment type="caution">
    <text evidence="3">The sequence shown here is derived from an EMBL/GenBank/DDBJ whole genome shotgun (WGS) entry which is preliminary data.</text>
</comment>
<organism evidence="3 4">
    <name type="scientific">Coprinellus micaceus</name>
    <name type="common">Glistening ink-cap mushroom</name>
    <name type="synonym">Coprinus micaceus</name>
    <dbReference type="NCBI Taxonomy" id="71717"/>
    <lineage>
        <taxon>Eukaryota</taxon>
        <taxon>Fungi</taxon>
        <taxon>Dikarya</taxon>
        <taxon>Basidiomycota</taxon>
        <taxon>Agaricomycotina</taxon>
        <taxon>Agaricomycetes</taxon>
        <taxon>Agaricomycetidae</taxon>
        <taxon>Agaricales</taxon>
        <taxon>Agaricineae</taxon>
        <taxon>Psathyrellaceae</taxon>
        <taxon>Coprinellus</taxon>
    </lineage>
</organism>
<evidence type="ECO:0000259" key="2">
    <source>
        <dbReference type="Pfam" id="PF18723"/>
    </source>
</evidence>
<feature type="compositionally biased region" description="Polar residues" evidence="1">
    <location>
        <begin position="71"/>
        <end position="81"/>
    </location>
</feature>